<dbReference type="SUPFAM" id="SSF51445">
    <property type="entry name" value="(Trans)glycosidases"/>
    <property type="match status" value="1"/>
</dbReference>
<sequence>MRAEFLTTTDGVTFRDLNHNGRLDPFEDPRLSVAERVDDLLPRLSVEELVGLMFHTVIEAGDDGQLLDGPGRIAKSGSRDVVVGKRMNHFNVHALTSARQAASWANRLQELACETPHSIPVTISTDPRHAAAENAGTSWASNFFSQWPDPMGLAALDDVGLVWEFADIVRREYVAVGIRAALHPTADLATEPRWARQRETFGADHRLVARLTEAAIHGLQGDELGPQSVSATTKHFPGAGPQADGEDAHFPYGRDQVYPGGRFDEHLLPFKTAIAAGTAAMMPYYGRPVGLDLGMGHIEEVGFGYNKQLLTGLLRRRLGYQGVILSDWELVNDNLVGDQVLPARAWGVEHLSPAERMLKLLDAGIDQFGGEECTHLLLELVADGYVSRDRLEESARRLLRVKFQLGLFDNPYVDEEAAPALVGTPRATELGLRTQARSVVVLVDSPTRSLRSDEHATPRSLRSDEVASRRAGTAALPLAPGTRVWLDEVLPEAVSGGLVVVDRPEDADVGLVRLNAPFEPRDDLFLESWFHQGSLDFPPGLKHRLARIPCPLIIDVKADRPAVLTPLLEVADVLTVTFGVSDTAWIQAITGQVPPEGRLPVAFPGSMDAVRASMPDVAGDIDPLFPAGYSAAVPADPLPTR</sequence>
<gene>
    <name evidence="9" type="ORF">SAMN04488242_0404</name>
</gene>
<dbReference type="Pfam" id="PF00933">
    <property type="entry name" value="Glyco_hydro_3"/>
    <property type="match status" value="1"/>
</dbReference>
<dbReference type="Gene3D" id="3.20.20.300">
    <property type="entry name" value="Glycoside hydrolase, family 3, N-terminal domain"/>
    <property type="match status" value="1"/>
</dbReference>
<evidence type="ECO:0000313" key="9">
    <source>
        <dbReference type="EMBL" id="SDL14031.1"/>
    </source>
</evidence>
<feature type="domain" description="Glycoside hydrolase family 3 N-terminal" evidence="8">
    <location>
        <begin position="94"/>
        <end position="401"/>
    </location>
</feature>
<accession>A0A1G9HM21</accession>
<dbReference type="InterPro" id="IPR051915">
    <property type="entry name" value="Cellulose_Degrad_GH3"/>
</dbReference>
<name>A0A1G9HM21_9ACTN</name>
<evidence type="ECO:0000256" key="1">
    <source>
        <dbReference type="ARBA" id="ARBA00000448"/>
    </source>
</evidence>
<evidence type="ECO:0000256" key="7">
    <source>
        <dbReference type="SAM" id="MobiDB-lite"/>
    </source>
</evidence>
<evidence type="ECO:0000256" key="2">
    <source>
        <dbReference type="ARBA" id="ARBA00005336"/>
    </source>
</evidence>
<keyword evidence="4" id="KW-0732">Signal</keyword>
<protein>
    <recommendedName>
        <fullName evidence="3">beta-glucosidase</fullName>
        <ecNumber evidence="3">3.2.1.21</ecNumber>
    </recommendedName>
</protein>
<organism evidence="9 10">
    <name type="scientific">Tessaracoccus oleiagri</name>
    <dbReference type="NCBI Taxonomy" id="686624"/>
    <lineage>
        <taxon>Bacteria</taxon>
        <taxon>Bacillati</taxon>
        <taxon>Actinomycetota</taxon>
        <taxon>Actinomycetes</taxon>
        <taxon>Propionibacteriales</taxon>
        <taxon>Propionibacteriaceae</taxon>
        <taxon>Tessaracoccus</taxon>
    </lineage>
</organism>
<comment type="similarity">
    <text evidence="2">Belongs to the glycosyl hydrolase 3 family.</text>
</comment>
<dbReference type="InterPro" id="IPR017853">
    <property type="entry name" value="GH"/>
</dbReference>
<evidence type="ECO:0000256" key="4">
    <source>
        <dbReference type="ARBA" id="ARBA00022729"/>
    </source>
</evidence>
<reference evidence="9 10" key="1">
    <citation type="submission" date="2016-10" db="EMBL/GenBank/DDBJ databases">
        <authorList>
            <person name="de Groot N.N."/>
        </authorList>
    </citation>
    <scope>NUCLEOTIDE SEQUENCE [LARGE SCALE GENOMIC DNA]</scope>
    <source>
        <strain evidence="9 10">CGMCC 1.9159</strain>
    </source>
</reference>
<dbReference type="GO" id="GO:0008422">
    <property type="term" value="F:beta-glucosidase activity"/>
    <property type="evidence" value="ECO:0007669"/>
    <property type="project" value="UniProtKB-EC"/>
</dbReference>
<dbReference type="OrthoDB" id="9805821at2"/>
<proteinExistence type="inferred from homology"/>
<evidence type="ECO:0000256" key="3">
    <source>
        <dbReference type="ARBA" id="ARBA00012744"/>
    </source>
</evidence>
<dbReference type="RefSeq" id="WP_093248478.1">
    <property type="nucleotide sequence ID" value="NZ_FNGP01000001.1"/>
</dbReference>
<dbReference type="PRINTS" id="PR00133">
    <property type="entry name" value="GLHYDRLASE3"/>
</dbReference>
<dbReference type="EMBL" id="FNGP01000001">
    <property type="protein sequence ID" value="SDL14031.1"/>
    <property type="molecule type" value="Genomic_DNA"/>
</dbReference>
<keyword evidence="10" id="KW-1185">Reference proteome</keyword>
<dbReference type="STRING" id="686624.SAMN04488242_0404"/>
<dbReference type="Proteomes" id="UP000199475">
    <property type="component" value="Unassembled WGS sequence"/>
</dbReference>
<feature type="region of interest" description="Disordered" evidence="7">
    <location>
        <begin position="222"/>
        <end position="249"/>
    </location>
</feature>
<dbReference type="InterPro" id="IPR036881">
    <property type="entry name" value="Glyco_hydro_3_C_sf"/>
</dbReference>
<evidence type="ECO:0000256" key="6">
    <source>
        <dbReference type="ARBA" id="ARBA00023295"/>
    </source>
</evidence>
<comment type="catalytic activity">
    <reaction evidence="1">
        <text>Hydrolysis of terminal, non-reducing beta-D-glucosyl residues with release of beta-D-glucose.</text>
        <dbReference type="EC" id="3.2.1.21"/>
    </reaction>
</comment>
<dbReference type="PANTHER" id="PTHR30620">
    <property type="entry name" value="PERIPLASMIC BETA-GLUCOSIDASE-RELATED"/>
    <property type="match status" value="1"/>
</dbReference>
<dbReference type="InterPro" id="IPR036962">
    <property type="entry name" value="Glyco_hydro_3_N_sf"/>
</dbReference>
<evidence type="ECO:0000259" key="8">
    <source>
        <dbReference type="Pfam" id="PF00933"/>
    </source>
</evidence>
<dbReference type="AlphaFoldDB" id="A0A1G9HM21"/>
<dbReference type="Gene3D" id="3.40.50.1700">
    <property type="entry name" value="Glycoside hydrolase family 3 C-terminal domain"/>
    <property type="match status" value="1"/>
</dbReference>
<dbReference type="GO" id="GO:0009251">
    <property type="term" value="P:glucan catabolic process"/>
    <property type="evidence" value="ECO:0007669"/>
    <property type="project" value="TreeGrafter"/>
</dbReference>
<dbReference type="SUPFAM" id="SSF52279">
    <property type="entry name" value="Beta-D-glucan exohydrolase, C-terminal domain"/>
    <property type="match status" value="1"/>
</dbReference>
<dbReference type="PANTHER" id="PTHR30620:SF16">
    <property type="entry name" value="LYSOSOMAL BETA GLUCOSIDASE"/>
    <property type="match status" value="1"/>
</dbReference>
<evidence type="ECO:0000256" key="5">
    <source>
        <dbReference type="ARBA" id="ARBA00022801"/>
    </source>
</evidence>
<keyword evidence="5" id="KW-0378">Hydrolase</keyword>
<dbReference type="InterPro" id="IPR001764">
    <property type="entry name" value="Glyco_hydro_3_N"/>
</dbReference>
<dbReference type="EC" id="3.2.1.21" evidence="3"/>
<keyword evidence="6" id="KW-0326">Glycosidase</keyword>
<evidence type="ECO:0000313" key="10">
    <source>
        <dbReference type="Proteomes" id="UP000199475"/>
    </source>
</evidence>